<dbReference type="InterPro" id="IPR001680">
    <property type="entry name" value="WD40_rpt"/>
</dbReference>
<feature type="repeat" description="WD" evidence="4">
    <location>
        <begin position="340"/>
        <end position="379"/>
    </location>
</feature>
<dbReference type="InterPro" id="IPR020472">
    <property type="entry name" value="WD40_PAC1"/>
</dbReference>
<feature type="compositionally biased region" description="Polar residues" evidence="5">
    <location>
        <begin position="157"/>
        <end position="168"/>
    </location>
</feature>
<dbReference type="SUPFAM" id="SSF50978">
    <property type="entry name" value="WD40 repeat-like"/>
    <property type="match status" value="1"/>
</dbReference>
<dbReference type="PROSITE" id="PS50294">
    <property type="entry name" value="WD_REPEATS_REGION"/>
    <property type="match status" value="4"/>
</dbReference>
<dbReference type="SUPFAM" id="SSF81383">
    <property type="entry name" value="F-box domain"/>
    <property type="match status" value="1"/>
</dbReference>
<dbReference type="PRINTS" id="PR00320">
    <property type="entry name" value="GPROTEINBRPT"/>
</dbReference>
<feature type="compositionally biased region" description="Low complexity" evidence="5">
    <location>
        <begin position="191"/>
        <end position="216"/>
    </location>
</feature>
<dbReference type="GO" id="GO:0140299">
    <property type="term" value="F:molecular sensor activity"/>
    <property type="evidence" value="ECO:0007669"/>
    <property type="project" value="EnsemblFungi"/>
</dbReference>
<keyword evidence="3" id="KW-0833">Ubl conjugation pathway</keyword>
<dbReference type="CDD" id="cd22147">
    <property type="entry name" value="F-box_SpPof1-like"/>
    <property type="match status" value="1"/>
</dbReference>
<dbReference type="EMBL" id="MCGO01000004">
    <property type="protein sequence ID" value="ORY51906.1"/>
    <property type="molecule type" value="Genomic_DNA"/>
</dbReference>
<dbReference type="GO" id="GO:0042802">
    <property type="term" value="F:identical protein binding"/>
    <property type="evidence" value="ECO:0007669"/>
    <property type="project" value="EnsemblFungi"/>
</dbReference>
<dbReference type="PROSITE" id="PS50181">
    <property type="entry name" value="FBOX"/>
    <property type="match status" value="1"/>
</dbReference>
<feature type="repeat" description="WD" evidence="4">
    <location>
        <begin position="258"/>
        <end position="299"/>
    </location>
</feature>
<dbReference type="GO" id="GO:0043130">
    <property type="term" value="F:ubiquitin binding"/>
    <property type="evidence" value="ECO:0007669"/>
    <property type="project" value="EnsemblFungi"/>
</dbReference>
<dbReference type="Pfam" id="PF12937">
    <property type="entry name" value="F-box-like"/>
    <property type="match status" value="1"/>
</dbReference>
<proteinExistence type="predicted"/>
<dbReference type="InterPro" id="IPR015943">
    <property type="entry name" value="WD40/YVTN_repeat-like_dom_sf"/>
</dbReference>
<gene>
    <name evidence="7" type="ORF">BCR33DRAFT_712111</name>
</gene>
<dbReference type="PROSITE" id="PS00678">
    <property type="entry name" value="WD_REPEATS_1"/>
    <property type="match status" value="4"/>
</dbReference>
<dbReference type="InterPro" id="IPR051075">
    <property type="entry name" value="SCF_subunit_WD-repeat"/>
</dbReference>
<feature type="repeat" description="WD" evidence="4">
    <location>
        <begin position="300"/>
        <end position="339"/>
    </location>
</feature>
<name>A0A1Y2CYD2_9FUNG</name>
<evidence type="ECO:0000313" key="7">
    <source>
        <dbReference type="EMBL" id="ORY51906.1"/>
    </source>
</evidence>
<comment type="caution">
    <text evidence="7">The sequence shown here is derived from an EMBL/GenBank/DDBJ whole genome shotgun (WGS) entry which is preliminary data.</text>
</comment>
<dbReference type="Gene3D" id="1.20.1280.50">
    <property type="match status" value="1"/>
</dbReference>
<dbReference type="PANTHER" id="PTHR19872:SF9">
    <property type="entry name" value="UBIQUITIN-BINDING SDF UBIQUITIN LIGASE COMPLEX SUBUNIT"/>
    <property type="match status" value="1"/>
</dbReference>
<dbReference type="GO" id="GO:0043224">
    <property type="term" value="C:nuclear SCF ubiquitin ligase complex"/>
    <property type="evidence" value="ECO:0007669"/>
    <property type="project" value="EnsemblFungi"/>
</dbReference>
<organism evidence="7 8">
    <name type="scientific">Rhizoclosmatium globosum</name>
    <dbReference type="NCBI Taxonomy" id="329046"/>
    <lineage>
        <taxon>Eukaryota</taxon>
        <taxon>Fungi</taxon>
        <taxon>Fungi incertae sedis</taxon>
        <taxon>Chytridiomycota</taxon>
        <taxon>Chytridiomycota incertae sedis</taxon>
        <taxon>Chytridiomycetes</taxon>
        <taxon>Chytridiales</taxon>
        <taxon>Chytriomycetaceae</taxon>
        <taxon>Rhizoclosmatium</taxon>
    </lineage>
</organism>
<reference evidence="7 8" key="1">
    <citation type="submission" date="2016-07" db="EMBL/GenBank/DDBJ databases">
        <title>Pervasive Adenine N6-methylation of Active Genes in Fungi.</title>
        <authorList>
            <consortium name="DOE Joint Genome Institute"/>
            <person name="Mondo S.J."/>
            <person name="Dannebaum R.O."/>
            <person name="Kuo R.C."/>
            <person name="Labutti K."/>
            <person name="Haridas S."/>
            <person name="Kuo A."/>
            <person name="Salamov A."/>
            <person name="Ahrendt S.R."/>
            <person name="Lipzen A."/>
            <person name="Sullivan W."/>
            <person name="Andreopoulos W.B."/>
            <person name="Clum A."/>
            <person name="Lindquist E."/>
            <person name="Daum C."/>
            <person name="Ramamoorthy G.K."/>
            <person name="Gryganskyi A."/>
            <person name="Culley D."/>
            <person name="Magnuson J.K."/>
            <person name="James T.Y."/>
            <person name="O'Malley M.A."/>
            <person name="Stajich J.E."/>
            <person name="Spatafora J.W."/>
            <person name="Visel A."/>
            <person name="Grigoriev I.V."/>
        </authorList>
    </citation>
    <scope>NUCLEOTIDE SEQUENCE [LARGE SCALE GENOMIC DNA]</scope>
    <source>
        <strain evidence="7 8">JEL800</strain>
    </source>
</reference>
<evidence type="ECO:0000256" key="2">
    <source>
        <dbReference type="ARBA" id="ARBA00022737"/>
    </source>
</evidence>
<keyword evidence="2" id="KW-0677">Repeat</keyword>
<dbReference type="STRING" id="329046.A0A1Y2CYD2"/>
<dbReference type="InterPro" id="IPR036322">
    <property type="entry name" value="WD40_repeat_dom_sf"/>
</dbReference>
<dbReference type="PANTHER" id="PTHR19872">
    <property type="entry name" value="UBIQUITIN LIGASE SPECIFICITY FACTOR/HREP PROTEIN"/>
    <property type="match status" value="1"/>
</dbReference>
<dbReference type="GO" id="GO:0000209">
    <property type="term" value="P:protein polyubiquitination"/>
    <property type="evidence" value="ECO:0007669"/>
    <property type="project" value="EnsemblFungi"/>
</dbReference>
<dbReference type="GO" id="GO:0046686">
    <property type="term" value="P:response to cadmium ion"/>
    <property type="evidence" value="ECO:0007669"/>
    <property type="project" value="EnsemblFungi"/>
</dbReference>
<dbReference type="GO" id="GO:0031146">
    <property type="term" value="P:SCF-dependent proteasomal ubiquitin-dependent protein catabolic process"/>
    <property type="evidence" value="ECO:0007669"/>
    <property type="project" value="EnsemblFungi"/>
</dbReference>
<dbReference type="PROSITE" id="PS50082">
    <property type="entry name" value="WD_REPEATS_2"/>
    <property type="match status" value="6"/>
</dbReference>
<dbReference type="Pfam" id="PF00400">
    <property type="entry name" value="WD40"/>
    <property type="match status" value="6"/>
</dbReference>
<dbReference type="Gene3D" id="2.130.10.10">
    <property type="entry name" value="YVTN repeat-like/Quinoprotein amine dehydrogenase"/>
    <property type="match status" value="2"/>
</dbReference>
<dbReference type="GO" id="GO:1990756">
    <property type="term" value="F:ubiquitin-like ligase-substrate adaptor activity"/>
    <property type="evidence" value="ECO:0007669"/>
    <property type="project" value="EnsemblFungi"/>
</dbReference>
<feature type="repeat" description="WD" evidence="4">
    <location>
        <begin position="470"/>
        <end position="509"/>
    </location>
</feature>
<keyword evidence="1 4" id="KW-0853">WD repeat</keyword>
<evidence type="ECO:0000259" key="6">
    <source>
        <dbReference type="PROSITE" id="PS50181"/>
    </source>
</evidence>
<dbReference type="InterPro" id="IPR036047">
    <property type="entry name" value="F-box-like_dom_sf"/>
</dbReference>
<dbReference type="OrthoDB" id="5580488at2759"/>
<evidence type="ECO:0000256" key="4">
    <source>
        <dbReference type="PROSITE-ProRule" id="PRU00221"/>
    </source>
</evidence>
<dbReference type="InterPro" id="IPR019775">
    <property type="entry name" value="WD40_repeat_CS"/>
</dbReference>
<dbReference type="AlphaFoldDB" id="A0A1Y2CYD2"/>
<dbReference type="CDD" id="cd00200">
    <property type="entry name" value="WD40"/>
    <property type="match status" value="1"/>
</dbReference>
<evidence type="ECO:0000313" key="8">
    <source>
        <dbReference type="Proteomes" id="UP000193642"/>
    </source>
</evidence>
<feature type="repeat" description="WD" evidence="4">
    <location>
        <begin position="447"/>
        <end position="469"/>
    </location>
</feature>
<evidence type="ECO:0000256" key="5">
    <source>
        <dbReference type="SAM" id="MobiDB-lite"/>
    </source>
</evidence>
<feature type="domain" description="F-box" evidence="6">
    <location>
        <begin position="88"/>
        <end position="134"/>
    </location>
</feature>
<keyword evidence="8" id="KW-1185">Reference proteome</keyword>
<dbReference type="SMART" id="SM00320">
    <property type="entry name" value="WD40"/>
    <property type="match status" value="7"/>
</dbReference>
<accession>A0A1Y2CYD2</accession>
<feature type="repeat" description="WD" evidence="4">
    <location>
        <begin position="379"/>
        <end position="419"/>
    </location>
</feature>
<feature type="region of interest" description="Disordered" evidence="5">
    <location>
        <begin position="157"/>
        <end position="216"/>
    </location>
</feature>
<dbReference type="GO" id="GO:0046685">
    <property type="term" value="P:response to arsenic-containing substance"/>
    <property type="evidence" value="ECO:0007669"/>
    <property type="project" value="EnsemblFungi"/>
</dbReference>
<evidence type="ECO:0000256" key="3">
    <source>
        <dbReference type="ARBA" id="ARBA00022786"/>
    </source>
</evidence>
<dbReference type="SMART" id="SM00256">
    <property type="entry name" value="FBOX"/>
    <property type="match status" value="1"/>
</dbReference>
<dbReference type="GO" id="GO:0000082">
    <property type="term" value="P:G1/S transition of mitotic cell cycle"/>
    <property type="evidence" value="ECO:0007669"/>
    <property type="project" value="EnsemblFungi"/>
</dbReference>
<dbReference type="GO" id="GO:0006357">
    <property type="term" value="P:regulation of transcription by RNA polymerase II"/>
    <property type="evidence" value="ECO:0007669"/>
    <property type="project" value="EnsemblFungi"/>
</dbReference>
<sequence>MEGEVASGNTFWTIQDDHIASCARCREGKVMLSQNSSPCDLMAVSNVEQLFRTANPATQGAMVSMILTMMRPMQLRCLAAKVAVMTRVDFIGRLAPELGLKVLQYLDAKSLCHAAQVARKWRCLADDDLLWHRMCEQHIDKKCKTCGWGLPIIRNSSANKRPSRTDSLTPAKPNVPSDELVVGKRKRADSDVGNVSDASSSSANGSSSSASSSGSMVVAVPVVPSKPAPKKRSWKSIYAERLLVERNWRKPKFHTIEVPAHVDGIMALQYNDCKSRYVTGGHDSFVRVWDANTNTCIKELSGHTQGVSGVQFDDNKIVTCSLDKTIRIWSMATFELMHTLHGHTDGVMCIHYSDKWLASGSADSLVRVWNLATMQHFTLHGHSDWVNKVQLYKKTQLFSCSDDCSVILWDLETHQQIRQFQGHYDQILGMSISLPRLKNATGASPKLVTASSDKTIKIWDVDTGTCLHTLFGHGDGVTCVASDTLRIVSGSQDNMLMVWDLESGKLMHSMGTDKPLTQGVINCCVVSDTKIMTGGDDGAVKIYNFYPENVYF</sequence>
<evidence type="ECO:0000256" key="1">
    <source>
        <dbReference type="ARBA" id="ARBA00022574"/>
    </source>
</evidence>
<dbReference type="Proteomes" id="UP000193642">
    <property type="component" value="Unassembled WGS sequence"/>
</dbReference>
<protein>
    <submittedName>
        <fullName evidence="7">WD40 repeat-like protein</fullName>
    </submittedName>
</protein>
<dbReference type="InterPro" id="IPR001810">
    <property type="entry name" value="F-box_dom"/>
</dbReference>